<dbReference type="Proteomes" id="UP000078541">
    <property type="component" value="Unassembled WGS sequence"/>
</dbReference>
<accession>A0A195EWF3</accession>
<dbReference type="EMBL" id="KQ981948">
    <property type="protein sequence ID" value="KYN32605.1"/>
    <property type="molecule type" value="Genomic_DNA"/>
</dbReference>
<keyword evidence="2" id="KW-1185">Reference proteome</keyword>
<sequence>EFGQGDNKGEWRGYGRMVRLNLTGIRVKELNPFDPELNLVPSQILEGKECE</sequence>
<gene>
    <name evidence="1" type="ORF">ALC56_13086</name>
</gene>
<evidence type="ECO:0000313" key="1">
    <source>
        <dbReference type="EMBL" id="KYN32605.1"/>
    </source>
</evidence>
<name>A0A195EWF3_9HYME</name>
<evidence type="ECO:0000313" key="2">
    <source>
        <dbReference type="Proteomes" id="UP000078541"/>
    </source>
</evidence>
<organism evidence="1 2">
    <name type="scientific">Trachymyrmex septentrionalis</name>
    <dbReference type="NCBI Taxonomy" id="34720"/>
    <lineage>
        <taxon>Eukaryota</taxon>
        <taxon>Metazoa</taxon>
        <taxon>Ecdysozoa</taxon>
        <taxon>Arthropoda</taxon>
        <taxon>Hexapoda</taxon>
        <taxon>Insecta</taxon>
        <taxon>Pterygota</taxon>
        <taxon>Neoptera</taxon>
        <taxon>Endopterygota</taxon>
        <taxon>Hymenoptera</taxon>
        <taxon>Apocrita</taxon>
        <taxon>Aculeata</taxon>
        <taxon>Formicoidea</taxon>
        <taxon>Formicidae</taxon>
        <taxon>Myrmicinae</taxon>
        <taxon>Trachymyrmex</taxon>
    </lineage>
</organism>
<reference evidence="1 2" key="1">
    <citation type="submission" date="2016-03" db="EMBL/GenBank/DDBJ databases">
        <title>Trachymyrmex septentrionalis WGS genome.</title>
        <authorList>
            <person name="Nygaard S."/>
            <person name="Hu H."/>
            <person name="Boomsma J."/>
            <person name="Zhang G."/>
        </authorList>
    </citation>
    <scope>NUCLEOTIDE SEQUENCE [LARGE SCALE GENOMIC DNA]</scope>
    <source>
        <strain evidence="1">Tsep2-gDNA-1</strain>
        <tissue evidence="1">Whole body</tissue>
    </source>
</reference>
<dbReference type="AlphaFoldDB" id="A0A195EWF3"/>
<proteinExistence type="predicted"/>
<protein>
    <submittedName>
        <fullName evidence="1">Uncharacterized protein</fullName>
    </submittedName>
</protein>
<feature type="non-terminal residue" evidence="1">
    <location>
        <position position="1"/>
    </location>
</feature>